<dbReference type="AlphaFoldDB" id="A0A2G3PK60"/>
<proteinExistence type="predicted"/>
<evidence type="ECO:0000313" key="2">
    <source>
        <dbReference type="EMBL" id="PHV66126.1"/>
    </source>
</evidence>
<name>A0A2G3PK60_WILMA</name>
<feature type="compositionally biased region" description="Polar residues" evidence="1">
    <location>
        <begin position="1"/>
        <end position="16"/>
    </location>
</feature>
<protein>
    <submittedName>
        <fullName evidence="2">Uncharacterized protein</fullName>
    </submittedName>
</protein>
<comment type="caution">
    <text evidence="2">The sequence shown here is derived from an EMBL/GenBank/DDBJ whole genome shotgun (WGS) entry which is preliminary data.</text>
</comment>
<reference evidence="2 3" key="1">
    <citation type="submission" date="2017-10" db="EMBL/GenBank/DDBJ databases">
        <title>The draft genome sequence of Williamsia sp. BULT 1.1 isolated from the semi-arid grassland soils from South Africa.</title>
        <authorList>
            <person name="Kabwe M.H."/>
            <person name="Govender N."/>
            <person name="Mutseka Lunga P."/>
            <person name="Vikram S."/>
            <person name="Makhalanyane T.P."/>
        </authorList>
    </citation>
    <scope>NUCLEOTIDE SEQUENCE [LARGE SCALE GENOMIC DNA]</scope>
    <source>
        <strain evidence="2 3">BULT 1.1</strain>
    </source>
</reference>
<feature type="compositionally biased region" description="Low complexity" evidence="1">
    <location>
        <begin position="56"/>
        <end position="69"/>
    </location>
</feature>
<gene>
    <name evidence="2" type="ORF">CSW57_21120</name>
</gene>
<accession>A0A2G3PK60</accession>
<evidence type="ECO:0000256" key="1">
    <source>
        <dbReference type="SAM" id="MobiDB-lite"/>
    </source>
</evidence>
<feature type="compositionally biased region" description="Basic and acidic residues" evidence="1">
    <location>
        <begin position="19"/>
        <end position="38"/>
    </location>
</feature>
<feature type="region of interest" description="Disordered" evidence="1">
    <location>
        <begin position="1"/>
        <end position="80"/>
    </location>
</feature>
<organism evidence="2 3">
    <name type="scientific">Williamsia marianensis</name>
    <dbReference type="NCBI Taxonomy" id="85044"/>
    <lineage>
        <taxon>Bacteria</taxon>
        <taxon>Bacillati</taxon>
        <taxon>Actinomycetota</taxon>
        <taxon>Actinomycetes</taxon>
        <taxon>Mycobacteriales</taxon>
        <taxon>Nocardiaceae</taxon>
        <taxon>Williamsia</taxon>
    </lineage>
</organism>
<dbReference type="EMBL" id="PEBD01000010">
    <property type="protein sequence ID" value="PHV66126.1"/>
    <property type="molecule type" value="Genomic_DNA"/>
</dbReference>
<dbReference type="Proteomes" id="UP000225108">
    <property type="component" value="Unassembled WGS sequence"/>
</dbReference>
<evidence type="ECO:0000313" key="3">
    <source>
        <dbReference type="Proteomes" id="UP000225108"/>
    </source>
</evidence>
<sequence>MEGSMSDSPPNEQPGSTDEPGKTVDDLEEKISQEHADSGKAGPPITESDPGDSGDSDSSGSDPSGDTSTAQGSATGEPPD</sequence>